<accession>A0A0D7B5M7</accession>
<dbReference type="STRING" id="1314674.A0A0D7B5M7"/>
<proteinExistence type="predicted"/>
<dbReference type="PANTHER" id="PTHR31011">
    <property type="entry name" value="PROTEIN STB2-RELATED"/>
    <property type="match status" value="1"/>
</dbReference>
<feature type="compositionally biased region" description="Polar residues" evidence="1">
    <location>
        <begin position="477"/>
        <end position="487"/>
    </location>
</feature>
<evidence type="ECO:0000313" key="3">
    <source>
        <dbReference type="EMBL" id="KIY65858.1"/>
    </source>
</evidence>
<dbReference type="Pfam" id="PF25995">
    <property type="entry name" value="STB6_N"/>
    <property type="match status" value="1"/>
</dbReference>
<feature type="compositionally biased region" description="Polar residues" evidence="1">
    <location>
        <begin position="441"/>
        <end position="460"/>
    </location>
</feature>
<dbReference type="PANTHER" id="PTHR31011:SF2">
    <property type="entry name" value="PROTEIN STB2-RELATED"/>
    <property type="match status" value="1"/>
</dbReference>
<evidence type="ECO:0000259" key="2">
    <source>
        <dbReference type="Pfam" id="PF25995"/>
    </source>
</evidence>
<feature type="region of interest" description="Disordered" evidence="1">
    <location>
        <begin position="111"/>
        <end position="137"/>
    </location>
</feature>
<dbReference type="EMBL" id="KN880574">
    <property type="protein sequence ID" value="KIY65858.1"/>
    <property type="molecule type" value="Genomic_DNA"/>
</dbReference>
<gene>
    <name evidence="3" type="ORF">CYLTODRAFT_378722</name>
</gene>
<sequence length="764" mass="83514">MRDAVHEMRRDGRPKQITIPSGTSHEGPALHDGPALQGILMVTSLAQFRSDYTLVRVPDGAWNPKVRQRLVANINLLRLNVAGRTALTLAEPSESTKERFYAAYLLPPQEKDKDKDKEKDKDKDGAREQEKTSVGGSSTSTSVLELVKLLQASLFLFGFDRTPQDGLLCDGTLSALSAWASQHYPAALEHRIPSPALVAMLLSTVFTARNRLAALHHGHLLPKDPFASPTLFSIALSNLSGPHTPNINMMNIRTPSATPILPSLGSPFITTSLVDSLLTSEPPETPSVGAGSIVKPTDDLHALVATILPQEKMDSLHGIVRGIGKGRRRGDEEGKEIGGVVRALWSGGGGAGVGTGSSAGTSAGKDESDWEEGDDLFIGKAWKRKRVKDKLESWTGIGGRRRHRNAVINEDDDQLSSGQVSPSTGSPNIPFQNPPLVPNVIITSESSQTPPQSATSNTLYSGAGPSLPAALRARRPTPNSRATSWSIPQKVVQEDSLSSTSLKPFNLLSRRRSFPPYLPCESKVLPIDHMRLDVALAGEYLVMYRREMHLEKVLQATDMLNSRLVGTSAHLRNLYSTLEAGEDVSVLGVLDTERVRGAKMMQGVNTLWYEAEQMGMRDAWTAAVEGRRKVVEVRGKVFGTRAGATPSDPRADQVRRRKWKGEARQWRVNGEDVMVDRYGRTESEAEEEGRLEDIFQPQAAGMDDLSEDVDTESPTPVAVAGALRGLTGEPEESSQPVPVAWRPMWLLRVFTSWGRFRDRTAKDR</sequence>
<feature type="region of interest" description="Disordered" evidence="1">
    <location>
        <begin position="1"/>
        <end position="32"/>
    </location>
</feature>
<dbReference type="GO" id="GO:0070822">
    <property type="term" value="C:Sin3-type complex"/>
    <property type="evidence" value="ECO:0007669"/>
    <property type="project" value="TreeGrafter"/>
</dbReference>
<evidence type="ECO:0000256" key="1">
    <source>
        <dbReference type="SAM" id="MobiDB-lite"/>
    </source>
</evidence>
<feature type="compositionally biased region" description="Basic and acidic residues" evidence="1">
    <location>
        <begin position="1"/>
        <end position="14"/>
    </location>
</feature>
<feature type="region of interest" description="Disordered" evidence="1">
    <location>
        <begin position="348"/>
        <end position="372"/>
    </location>
</feature>
<dbReference type="Proteomes" id="UP000054007">
    <property type="component" value="Unassembled WGS sequence"/>
</dbReference>
<feature type="domain" description="STB6-like N-terminal" evidence="2">
    <location>
        <begin position="37"/>
        <end position="79"/>
    </location>
</feature>
<feature type="compositionally biased region" description="Gly residues" evidence="1">
    <location>
        <begin position="348"/>
        <end position="357"/>
    </location>
</feature>
<dbReference type="OrthoDB" id="19806at2759"/>
<organism evidence="3 4">
    <name type="scientific">Cylindrobasidium torrendii FP15055 ss-10</name>
    <dbReference type="NCBI Taxonomy" id="1314674"/>
    <lineage>
        <taxon>Eukaryota</taxon>
        <taxon>Fungi</taxon>
        <taxon>Dikarya</taxon>
        <taxon>Basidiomycota</taxon>
        <taxon>Agaricomycotina</taxon>
        <taxon>Agaricomycetes</taxon>
        <taxon>Agaricomycetidae</taxon>
        <taxon>Agaricales</taxon>
        <taxon>Marasmiineae</taxon>
        <taxon>Physalacriaceae</taxon>
        <taxon>Cylindrobasidium</taxon>
    </lineage>
</organism>
<reference evidence="3 4" key="1">
    <citation type="journal article" date="2015" name="Fungal Genet. Biol.">
        <title>Evolution of novel wood decay mechanisms in Agaricales revealed by the genome sequences of Fistulina hepatica and Cylindrobasidium torrendii.</title>
        <authorList>
            <person name="Floudas D."/>
            <person name="Held B.W."/>
            <person name="Riley R."/>
            <person name="Nagy L.G."/>
            <person name="Koehler G."/>
            <person name="Ransdell A.S."/>
            <person name="Younus H."/>
            <person name="Chow J."/>
            <person name="Chiniquy J."/>
            <person name="Lipzen A."/>
            <person name="Tritt A."/>
            <person name="Sun H."/>
            <person name="Haridas S."/>
            <person name="LaButti K."/>
            <person name="Ohm R.A."/>
            <person name="Kues U."/>
            <person name="Blanchette R.A."/>
            <person name="Grigoriev I.V."/>
            <person name="Minto R.E."/>
            <person name="Hibbett D.S."/>
        </authorList>
    </citation>
    <scope>NUCLEOTIDE SEQUENCE [LARGE SCALE GENOMIC DNA]</scope>
    <source>
        <strain evidence="3 4">FP15055 ss-10</strain>
    </source>
</reference>
<name>A0A0D7B5M7_9AGAR</name>
<feature type="compositionally biased region" description="Basic and acidic residues" evidence="1">
    <location>
        <begin position="111"/>
        <end position="131"/>
    </location>
</feature>
<keyword evidence="4" id="KW-1185">Reference proteome</keyword>
<protein>
    <recommendedName>
        <fullName evidence="2">STB6-like N-terminal domain-containing protein</fullName>
    </recommendedName>
</protein>
<feature type="region of interest" description="Disordered" evidence="1">
    <location>
        <begin position="402"/>
        <end position="487"/>
    </location>
</feature>
<feature type="compositionally biased region" description="Polar residues" evidence="1">
    <location>
        <begin position="415"/>
        <end position="431"/>
    </location>
</feature>
<dbReference type="InterPro" id="IPR038919">
    <property type="entry name" value="STB2/STB2"/>
</dbReference>
<evidence type="ECO:0000313" key="4">
    <source>
        <dbReference type="Proteomes" id="UP000054007"/>
    </source>
</evidence>
<dbReference type="InterPro" id="IPR059025">
    <property type="entry name" value="STB6_N"/>
</dbReference>
<dbReference type="AlphaFoldDB" id="A0A0D7B5M7"/>